<dbReference type="GO" id="GO:0000287">
    <property type="term" value="F:magnesium ion binding"/>
    <property type="evidence" value="ECO:0007669"/>
    <property type="project" value="TreeGrafter"/>
</dbReference>
<dbReference type="OrthoDB" id="9790031at2"/>
<dbReference type="GO" id="GO:0016791">
    <property type="term" value="F:phosphatase activity"/>
    <property type="evidence" value="ECO:0007669"/>
    <property type="project" value="TreeGrafter"/>
</dbReference>
<dbReference type="EMBL" id="VUMX01000005">
    <property type="protein sequence ID" value="MST86586.1"/>
    <property type="molecule type" value="Genomic_DNA"/>
</dbReference>
<proteinExistence type="predicted"/>
<dbReference type="SFLD" id="SFLDG01144">
    <property type="entry name" value="C2.B.4:_PGP_Like"/>
    <property type="match status" value="1"/>
</dbReference>
<dbReference type="NCBIfam" id="TIGR00099">
    <property type="entry name" value="Cof-subfamily"/>
    <property type="match status" value="1"/>
</dbReference>
<dbReference type="GO" id="GO:0005829">
    <property type="term" value="C:cytosol"/>
    <property type="evidence" value="ECO:0007669"/>
    <property type="project" value="TreeGrafter"/>
</dbReference>
<dbReference type="SFLD" id="SFLDS00003">
    <property type="entry name" value="Haloacid_Dehalogenase"/>
    <property type="match status" value="1"/>
</dbReference>
<name>A0A6A8MBJ9_9LACO</name>
<organism evidence="1 2">
    <name type="scientific">Lactobacillus porci</name>
    <dbReference type="NCBI Taxonomy" id="2012477"/>
    <lineage>
        <taxon>Bacteria</taxon>
        <taxon>Bacillati</taxon>
        <taxon>Bacillota</taxon>
        <taxon>Bacilli</taxon>
        <taxon>Lactobacillales</taxon>
        <taxon>Lactobacillaceae</taxon>
        <taxon>Lactobacillus</taxon>
    </lineage>
</organism>
<dbReference type="AlphaFoldDB" id="A0A6A8MBJ9"/>
<dbReference type="Pfam" id="PF08282">
    <property type="entry name" value="Hydrolase_3"/>
    <property type="match status" value="1"/>
</dbReference>
<comment type="caution">
    <text evidence="1">The sequence shown here is derived from an EMBL/GenBank/DDBJ whole genome shotgun (WGS) entry which is preliminary data.</text>
</comment>
<evidence type="ECO:0000313" key="2">
    <source>
        <dbReference type="Proteomes" id="UP000438120"/>
    </source>
</evidence>
<dbReference type="InterPro" id="IPR036412">
    <property type="entry name" value="HAD-like_sf"/>
</dbReference>
<dbReference type="NCBIfam" id="TIGR01484">
    <property type="entry name" value="HAD-SF-IIB"/>
    <property type="match status" value="1"/>
</dbReference>
<sequence length="270" mass="30205">MAIKMLAVDLDGTLLTSSKTISAGTIKALQEARNEGIKVVLATGRPLFGIEPYTEALGLKGADEYAILFNGAVAQNLNGDVLFSHDLDHGDFDTMVHMQRLADVNLNFETPQRFYTMDHKLSIRMSIDGAETRNQIWIQKREDFKRDFTFAKAGYMADDPDQVERLWNRLPEWFFQSYAVVRSWPEVIEVGSLEASKGLAVSELAARLGFSGSQVMIFGDQGNDRSMFEMADFKKVAMGNAIDEIKDMADYVTDTNDRDGIAKALRKLVL</sequence>
<gene>
    <name evidence="1" type="ORF">FYJ62_02755</name>
</gene>
<accession>A0A6A8MBJ9</accession>
<dbReference type="CDD" id="cd07516">
    <property type="entry name" value="HAD_Pase"/>
    <property type="match status" value="1"/>
</dbReference>
<dbReference type="PANTHER" id="PTHR10000:SF8">
    <property type="entry name" value="HAD SUPERFAMILY HYDROLASE-LIKE, TYPE 3"/>
    <property type="match status" value="1"/>
</dbReference>
<dbReference type="PANTHER" id="PTHR10000">
    <property type="entry name" value="PHOSPHOSERINE PHOSPHATASE"/>
    <property type="match status" value="1"/>
</dbReference>
<dbReference type="Gene3D" id="3.40.50.1000">
    <property type="entry name" value="HAD superfamily/HAD-like"/>
    <property type="match status" value="1"/>
</dbReference>
<keyword evidence="2" id="KW-1185">Reference proteome</keyword>
<dbReference type="InterPro" id="IPR006379">
    <property type="entry name" value="HAD-SF_hydro_IIB"/>
</dbReference>
<dbReference type="Proteomes" id="UP000438120">
    <property type="component" value="Unassembled WGS sequence"/>
</dbReference>
<dbReference type="SFLD" id="SFLDG01140">
    <property type="entry name" value="C2.B:_Phosphomannomutase_and_P"/>
    <property type="match status" value="1"/>
</dbReference>
<evidence type="ECO:0000313" key="1">
    <source>
        <dbReference type="EMBL" id="MST86586.1"/>
    </source>
</evidence>
<dbReference type="Gene3D" id="3.30.1240.10">
    <property type="match status" value="1"/>
</dbReference>
<dbReference type="SUPFAM" id="SSF56784">
    <property type="entry name" value="HAD-like"/>
    <property type="match status" value="1"/>
</dbReference>
<dbReference type="RefSeq" id="WP_154547498.1">
    <property type="nucleotide sequence ID" value="NZ_VUMX01000005.1"/>
</dbReference>
<dbReference type="InterPro" id="IPR000150">
    <property type="entry name" value="Cof"/>
</dbReference>
<reference evidence="1 2" key="1">
    <citation type="submission" date="2019-08" db="EMBL/GenBank/DDBJ databases">
        <title>In-depth cultivation of the pig gut microbiome towards novel bacterial diversity and tailored functional studies.</title>
        <authorList>
            <person name="Wylensek D."/>
            <person name="Hitch T.C.A."/>
            <person name="Clavel T."/>
        </authorList>
    </citation>
    <scope>NUCLEOTIDE SEQUENCE [LARGE SCALE GENOMIC DNA]</scope>
    <source>
        <strain evidence="1 2">Bifido-178-WT-2B</strain>
    </source>
</reference>
<dbReference type="InterPro" id="IPR023214">
    <property type="entry name" value="HAD_sf"/>
</dbReference>
<protein>
    <submittedName>
        <fullName evidence="1">HAD family phosphatase</fullName>
    </submittedName>
</protein>